<name>A0AA39XI17_9PEZI</name>
<dbReference type="EMBL" id="JAULSU010000001">
    <property type="protein sequence ID" value="KAK0634001.1"/>
    <property type="molecule type" value="Genomic_DNA"/>
</dbReference>
<accession>A0AA39XI17</accession>
<evidence type="ECO:0000313" key="2">
    <source>
        <dbReference type="EMBL" id="KAK0634001.1"/>
    </source>
</evidence>
<comment type="caution">
    <text evidence="2">The sequence shown here is derived from an EMBL/GenBank/DDBJ whole genome shotgun (WGS) entry which is preliminary data.</text>
</comment>
<dbReference type="AlphaFoldDB" id="A0AA39XI17"/>
<feature type="region of interest" description="Disordered" evidence="1">
    <location>
        <begin position="360"/>
        <end position="389"/>
    </location>
</feature>
<evidence type="ECO:0000256" key="1">
    <source>
        <dbReference type="SAM" id="MobiDB-lite"/>
    </source>
</evidence>
<evidence type="ECO:0000313" key="3">
    <source>
        <dbReference type="Proteomes" id="UP001175000"/>
    </source>
</evidence>
<protein>
    <submittedName>
        <fullName evidence="2">Uncharacterized protein</fullName>
    </submittedName>
</protein>
<dbReference type="Proteomes" id="UP001175000">
    <property type="component" value="Unassembled WGS sequence"/>
</dbReference>
<reference evidence="2" key="1">
    <citation type="submission" date="2023-06" db="EMBL/GenBank/DDBJ databases">
        <title>Genome-scale phylogeny and comparative genomics of the fungal order Sordariales.</title>
        <authorList>
            <consortium name="Lawrence Berkeley National Laboratory"/>
            <person name="Hensen N."/>
            <person name="Bonometti L."/>
            <person name="Westerberg I."/>
            <person name="Brannstrom I.O."/>
            <person name="Guillou S."/>
            <person name="Cros-Aarteil S."/>
            <person name="Calhoun S."/>
            <person name="Haridas S."/>
            <person name="Kuo A."/>
            <person name="Mondo S."/>
            <person name="Pangilinan J."/>
            <person name="Riley R."/>
            <person name="Labutti K."/>
            <person name="Andreopoulos B."/>
            <person name="Lipzen A."/>
            <person name="Chen C."/>
            <person name="Yanf M."/>
            <person name="Daum C."/>
            <person name="Ng V."/>
            <person name="Clum A."/>
            <person name="Steindorff A."/>
            <person name="Ohm R."/>
            <person name="Martin F."/>
            <person name="Silar P."/>
            <person name="Natvig D."/>
            <person name="Lalanne C."/>
            <person name="Gautier V."/>
            <person name="Ament-Velasquez S.L."/>
            <person name="Kruys A."/>
            <person name="Hutchinson M.I."/>
            <person name="Powell A.J."/>
            <person name="Barry K."/>
            <person name="Miller A.N."/>
            <person name="Grigoriev I.V."/>
            <person name="Debuchy R."/>
            <person name="Gladieux P."/>
            <person name="Thoren M.H."/>
            <person name="Johannesson H."/>
        </authorList>
    </citation>
    <scope>NUCLEOTIDE SEQUENCE</scope>
    <source>
        <strain evidence="2">CBS 606.72</strain>
    </source>
</reference>
<gene>
    <name evidence="2" type="ORF">B0T14DRAFT_84954</name>
</gene>
<organism evidence="2 3">
    <name type="scientific">Immersiella caudata</name>
    <dbReference type="NCBI Taxonomy" id="314043"/>
    <lineage>
        <taxon>Eukaryota</taxon>
        <taxon>Fungi</taxon>
        <taxon>Dikarya</taxon>
        <taxon>Ascomycota</taxon>
        <taxon>Pezizomycotina</taxon>
        <taxon>Sordariomycetes</taxon>
        <taxon>Sordariomycetidae</taxon>
        <taxon>Sordariales</taxon>
        <taxon>Lasiosphaeriaceae</taxon>
        <taxon>Immersiella</taxon>
    </lineage>
</organism>
<keyword evidence="3" id="KW-1185">Reference proteome</keyword>
<sequence length="389" mass="42824">MATTLCPSTLVHMMPADILQGGVYGDCPRSQVIAPLKRHLLPREEGFVTTLWLPIQAFTCSCHLSTRLPFSLLERAMSQQSNHRRLRHQQTVGTAFPSEVHRNGSKLSSVEGRTTCSEGGRLLRRYLITPPFEEGRGRGNFDTARLRPPPHSSSITGCLPSGLRHAGDSERGMVEVHIASYQLHSFEEQFANMQRGRFALTAPDPRRRRGHGELAVGRGVPLQGLACAIGQLVDFNSAGSERPAQGKQHLFIAHCSILPQTLPRLAMIGRNDTSNLRVRLDLSQDVGRGSSKIGRDARSCGFGGVEGRRQITALPRIKPRLRNSIPIAAGSRAPASVARRMRRSLTKCCFHFRSAAISNRERTTAQTRQTARKGTRNSQGIQPTPARPC</sequence>
<proteinExistence type="predicted"/>